<organism evidence="3 4">
    <name type="scientific">Solanum tuberosum</name>
    <name type="common">Potato</name>
    <dbReference type="NCBI Taxonomy" id="4113"/>
    <lineage>
        <taxon>Eukaryota</taxon>
        <taxon>Viridiplantae</taxon>
        <taxon>Streptophyta</taxon>
        <taxon>Embryophyta</taxon>
        <taxon>Tracheophyta</taxon>
        <taxon>Spermatophyta</taxon>
        <taxon>Magnoliopsida</taxon>
        <taxon>eudicotyledons</taxon>
        <taxon>Gunneridae</taxon>
        <taxon>Pentapetalae</taxon>
        <taxon>asterids</taxon>
        <taxon>lamiids</taxon>
        <taxon>Solanales</taxon>
        <taxon>Solanaceae</taxon>
        <taxon>Solanoideae</taxon>
        <taxon>Solaneae</taxon>
        <taxon>Solanum</taxon>
    </lineage>
</organism>
<comment type="caution">
    <text evidence="3">The sequence shown here is derived from an EMBL/GenBank/DDBJ whole genome shotgun (WGS) entry which is preliminary data.</text>
</comment>
<keyword evidence="1" id="KW-0175">Coiled coil</keyword>
<accession>A0ABQ7TW50</accession>
<dbReference type="EMBL" id="JAIVGD010000028">
    <property type="protein sequence ID" value="KAH0738346.1"/>
    <property type="molecule type" value="Genomic_DNA"/>
</dbReference>
<protein>
    <recommendedName>
        <fullName evidence="5">Integrase core domain containing protein</fullName>
    </recommendedName>
</protein>
<evidence type="ECO:0000313" key="3">
    <source>
        <dbReference type="EMBL" id="KAH0738346.1"/>
    </source>
</evidence>
<feature type="coiled-coil region" evidence="1">
    <location>
        <begin position="387"/>
        <end position="414"/>
    </location>
</feature>
<evidence type="ECO:0000313" key="4">
    <source>
        <dbReference type="Proteomes" id="UP000826656"/>
    </source>
</evidence>
<gene>
    <name evidence="3" type="ORF">KY290_037051</name>
</gene>
<evidence type="ECO:0000256" key="2">
    <source>
        <dbReference type="SAM" id="MobiDB-lite"/>
    </source>
</evidence>
<feature type="region of interest" description="Disordered" evidence="2">
    <location>
        <begin position="78"/>
        <end position="115"/>
    </location>
</feature>
<sequence length="425" mass="47440">MHEAKTIDTPSGTTTKLDKDETGSQVAKRILRYPKGTVDLVLWYPSEELAWLEPSSQDIDFYIRRPVHTLSSKIPNPNLILSSSPPPIETPIPTTTNTVHSPSPTPPPEQDLDDVPLSVLHPQKPRRPQKHIAVKLTSLRTPRTRSVSQAQMKEALDSSIKRRHVGKSPVYPPSSPVVLDSESEEISEFEPSASFPPSQKPRWGDLFLDVKLLLFEKEVVDFYMNLTVLEGNVVTSVVNGVELVFDHIRLGEILKIPTNGLAEYVWLDDENCLLTFKFSQGRASTRARKTCLRDMGIAHALENMEPIDWPSLMIKHMARIVDPQPGSHQLAYRNLFSIVFKEFSVPLGEGRSLTREDMLTRSSFAECGLLVELDQTPIVSPRASGPVASLLRDLKTARDQIGALQAKYVSLRTDLTTSQGEVAKL</sequence>
<evidence type="ECO:0000256" key="1">
    <source>
        <dbReference type="SAM" id="Coils"/>
    </source>
</evidence>
<dbReference type="Proteomes" id="UP000826656">
    <property type="component" value="Unassembled WGS sequence"/>
</dbReference>
<name>A0ABQ7TW50_SOLTU</name>
<proteinExistence type="predicted"/>
<feature type="region of interest" description="Disordered" evidence="2">
    <location>
        <begin position="1"/>
        <end position="24"/>
    </location>
</feature>
<evidence type="ECO:0008006" key="5">
    <source>
        <dbReference type="Google" id="ProtNLM"/>
    </source>
</evidence>
<reference evidence="3 4" key="1">
    <citation type="journal article" date="2021" name="bioRxiv">
        <title>Chromosome-scale and haplotype-resolved genome assembly of a tetraploid potato cultivar.</title>
        <authorList>
            <person name="Sun H."/>
            <person name="Jiao W.-B."/>
            <person name="Krause K."/>
            <person name="Campoy J.A."/>
            <person name="Goel M."/>
            <person name="Folz-Donahue K."/>
            <person name="Kukat C."/>
            <person name="Huettel B."/>
            <person name="Schneeberger K."/>
        </authorList>
    </citation>
    <scope>NUCLEOTIDE SEQUENCE [LARGE SCALE GENOMIC DNA]</scope>
    <source>
        <strain evidence="3">SolTubOtavaFocal</strain>
        <tissue evidence="3">Leaves</tissue>
    </source>
</reference>
<keyword evidence="4" id="KW-1185">Reference proteome</keyword>